<dbReference type="InterPro" id="IPR012373">
    <property type="entry name" value="Ferrdict_sens_TM"/>
</dbReference>
<evidence type="ECO:0000259" key="3">
    <source>
        <dbReference type="Pfam" id="PF16344"/>
    </source>
</evidence>
<dbReference type="Pfam" id="PF04773">
    <property type="entry name" value="FecR"/>
    <property type="match status" value="1"/>
</dbReference>
<dbReference type="PIRSF" id="PIRSF018266">
    <property type="entry name" value="FecR"/>
    <property type="match status" value="1"/>
</dbReference>
<keyword evidence="1" id="KW-0812">Transmembrane</keyword>
<feature type="domain" description="Protein FecR C-terminal" evidence="3">
    <location>
        <begin position="245"/>
        <end position="310"/>
    </location>
</feature>
<gene>
    <name evidence="4" type="ORF">IAB91_02830</name>
</gene>
<comment type="caution">
    <text evidence="4">The sequence shown here is derived from an EMBL/GenBank/DDBJ whole genome shotgun (WGS) entry which is preliminary data.</text>
</comment>
<evidence type="ECO:0000256" key="1">
    <source>
        <dbReference type="SAM" id="Phobius"/>
    </source>
</evidence>
<dbReference type="PANTHER" id="PTHR30273:SF2">
    <property type="entry name" value="PROTEIN FECR"/>
    <property type="match status" value="1"/>
</dbReference>
<feature type="transmembrane region" description="Helical" evidence="1">
    <location>
        <begin position="70"/>
        <end position="91"/>
    </location>
</feature>
<reference evidence="4" key="1">
    <citation type="submission" date="2020-10" db="EMBL/GenBank/DDBJ databases">
        <authorList>
            <person name="Gilroy R."/>
        </authorList>
    </citation>
    <scope>NUCLEOTIDE SEQUENCE</scope>
    <source>
        <strain evidence="4">B1-13419</strain>
    </source>
</reference>
<dbReference type="GO" id="GO:0016989">
    <property type="term" value="F:sigma factor antagonist activity"/>
    <property type="evidence" value="ECO:0007669"/>
    <property type="project" value="TreeGrafter"/>
</dbReference>
<organism evidence="4 5">
    <name type="scientific">Candidatus Cryptobacteroides faecigallinarum</name>
    <dbReference type="NCBI Taxonomy" id="2840763"/>
    <lineage>
        <taxon>Bacteria</taxon>
        <taxon>Pseudomonadati</taxon>
        <taxon>Bacteroidota</taxon>
        <taxon>Bacteroidia</taxon>
        <taxon>Bacteroidales</taxon>
        <taxon>Candidatus Cryptobacteroides</taxon>
    </lineage>
</organism>
<dbReference type="AlphaFoldDB" id="A0A9D9IK20"/>
<proteinExistence type="predicted"/>
<dbReference type="Pfam" id="PF16344">
    <property type="entry name" value="FecR_C"/>
    <property type="match status" value="1"/>
</dbReference>
<dbReference type="InterPro" id="IPR006860">
    <property type="entry name" value="FecR"/>
</dbReference>
<accession>A0A9D9IK20</accession>
<name>A0A9D9IK20_9BACT</name>
<sequence>MEMTTQQLYRYFRGEAAKDEAARIDAWLGESVENRRQFMEVRMEYETLVMNARPEKSAEGTKRRKGVRGLIWAVSNVAAAAVLFVLAAVFAEHKVTERLASQEITVEVPFGQRMRITLPDSTVVDLNSGTELRYPAVFTGKERLVKVDGEAMFHVTHNEEMPFIVNTFAADVKVLGTVFNVYADSQEDEFSTSLVDGKVMVTVADVPEYRYYLVPAQTLSVRNGEVSVENMLDLQVNYWTEGLINIRGMSFDDLMRRFEKAYGVDIVIQRDKMPDIDCTSGEVRVSEGIDHALKVLQHIADFKYHRDNSTGIIYIR</sequence>
<evidence type="ECO:0000313" key="4">
    <source>
        <dbReference type="EMBL" id="MBO8474209.1"/>
    </source>
</evidence>
<reference evidence="4" key="2">
    <citation type="journal article" date="2021" name="PeerJ">
        <title>Extensive microbial diversity within the chicken gut microbiome revealed by metagenomics and culture.</title>
        <authorList>
            <person name="Gilroy R."/>
            <person name="Ravi A."/>
            <person name="Getino M."/>
            <person name="Pursley I."/>
            <person name="Horton D.L."/>
            <person name="Alikhan N.F."/>
            <person name="Baker D."/>
            <person name="Gharbi K."/>
            <person name="Hall N."/>
            <person name="Watson M."/>
            <person name="Adriaenssens E.M."/>
            <person name="Foster-Nyarko E."/>
            <person name="Jarju S."/>
            <person name="Secka A."/>
            <person name="Antonio M."/>
            <person name="Oren A."/>
            <person name="Chaudhuri R.R."/>
            <person name="La Ragione R."/>
            <person name="Hildebrand F."/>
            <person name="Pallen M.J."/>
        </authorList>
    </citation>
    <scope>NUCLEOTIDE SEQUENCE</scope>
    <source>
        <strain evidence="4">B1-13419</strain>
    </source>
</reference>
<dbReference type="Gene3D" id="2.60.120.1440">
    <property type="match status" value="1"/>
</dbReference>
<evidence type="ECO:0000313" key="5">
    <source>
        <dbReference type="Proteomes" id="UP000823757"/>
    </source>
</evidence>
<dbReference type="PANTHER" id="PTHR30273">
    <property type="entry name" value="PERIPLASMIC SIGNAL SENSOR AND SIGMA FACTOR ACTIVATOR FECR-RELATED"/>
    <property type="match status" value="1"/>
</dbReference>
<dbReference type="Proteomes" id="UP000823757">
    <property type="component" value="Unassembled WGS sequence"/>
</dbReference>
<dbReference type="InterPro" id="IPR032508">
    <property type="entry name" value="FecR_C"/>
</dbReference>
<dbReference type="EMBL" id="JADIMD010000040">
    <property type="protein sequence ID" value="MBO8474209.1"/>
    <property type="molecule type" value="Genomic_DNA"/>
</dbReference>
<dbReference type="Gene3D" id="3.55.50.30">
    <property type="match status" value="1"/>
</dbReference>
<evidence type="ECO:0000259" key="2">
    <source>
        <dbReference type="Pfam" id="PF04773"/>
    </source>
</evidence>
<keyword evidence="1" id="KW-0472">Membrane</keyword>
<protein>
    <submittedName>
        <fullName evidence="4">FecR family protein</fullName>
    </submittedName>
</protein>
<keyword evidence="1" id="KW-1133">Transmembrane helix</keyword>
<feature type="domain" description="FecR protein" evidence="2">
    <location>
        <begin position="105"/>
        <end position="199"/>
    </location>
</feature>